<dbReference type="OrthoDB" id="441144at2759"/>
<reference evidence="3 4" key="1">
    <citation type="submission" date="2014-11" db="EMBL/GenBank/DDBJ databases">
        <authorList>
            <person name="Zhu J."/>
            <person name="Qi W."/>
            <person name="Song R."/>
        </authorList>
    </citation>
    <scope>NUCLEOTIDE SEQUENCE [LARGE SCALE GENOMIC DNA]</scope>
</reference>
<accession>A0A0G4GVC5</accession>
<dbReference type="InParanoid" id="A0A0G4GVC5"/>
<evidence type="ECO:0000313" key="4">
    <source>
        <dbReference type="Proteomes" id="UP000041254"/>
    </source>
</evidence>
<dbReference type="VEuPathDB" id="CryptoDB:Vbra_18765"/>
<proteinExistence type="predicted"/>
<sequence>MRSLLSVPLLLLPLVAAVSGSHAHGHQKARGMADVISLLEGMLQSSRQKGKDEEATYQKFKCFCHKEIEQKETHIKHAKDTIPVLSASVGAAKADVGTLSTEIADLTKQIQGNVEARNAAATMRNKEYEEYMAFKNDTEAYISSLAQAIATLTNMDEEPPAFLLRSQSLARRGLTDAAKGALRAVSELLDDAQKQVVLSFVSSGASVAPHLQTYNPQSGQIIGILSNMNDTFVQDLSAATERENKAQTAHNSFMRLKQKAHHEMSAILASKKADMATRLGESSDSQGELDGLTQALETDESTLATLKDQCNSQANVFAETTMKRANEEAAISKAVSILSSDEAYQAFSKSMGGGDMMLIQRNNAHRLIRTLTRAHQSSPHQSSRTLSLLDTWAHTEDKTRNELAALLSRSGWRAFSQLASALAAGGPLDKVKKMITKMQTVLDKDQGKDDHAKSWCETEYSPNNSTRADLTTQMALLEAQIDQIEGDIGTKEGERSAAVAALDSNREAQVSAEATRKAMYEQYQQDVKEQQSELLLQRREQRVAMGQPIDGVEQPPDTPPDALDATYRGESDAQTVISTLQFLYDEAESSLKSAESEEEAARTAYEAMIKQLKEAEQLAVEAIAAKDQEIAQCEENKMAKQQELHKTKEDVSALDKYSTSIRPNCDFILSNYDTRKQQRQAEKTALEDVLTILAQIG</sequence>
<protein>
    <submittedName>
        <fullName evidence="3">Uncharacterized protein</fullName>
    </submittedName>
</protein>
<dbReference type="Proteomes" id="UP000041254">
    <property type="component" value="Unassembled WGS sequence"/>
</dbReference>
<evidence type="ECO:0000256" key="1">
    <source>
        <dbReference type="SAM" id="Coils"/>
    </source>
</evidence>
<dbReference type="PANTHER" id="PTHR45287">
    <property type="entry name" value="OS03G0691500 PROTEIN"/>
    <property type="match status" value="1"/>
</dbReference>
<dbReference type="AlphaFoldDB" id="A0A0G4GVC5"/>
<feature type="chain" id="PRO_5005190546" evidence="2">
    <location>
        <begin position="18"/>
        <end position="697"/>
    </location>
</feature>
<dbReference type="PANTHER" id="PTHR45287:SF4">
    <property type="entry name" value="OS03G0691500 PROTEIN"/>
    <property type="match status" value="1"/>
</dbReference>
<gene>
    <name evidence="3" type="ORF">Vbra_18765</name>
</gene>
<organism evidence="3 4">
    <name type="scientific">Vitrella brassicaformis (strain CCMP3155)</name>
    <dbReference type="NCBI Taxonomy" id="1169540"/>
    <lineage>
        <taxon>Eukaryota</taxon>
        <taxon>Sar</taxon>
        <taxon>Alveolata</taxon>
        <taxon>Colpodellida</taxon>
        <taxon>Vitrellaceae</taxon>
        <taxon>Vitrella</taxon>
    </lineage>
</organism>
<feature type="signal peptide" evidence="2">
    <location>
        <begin position="1"/>
        <end position="17"/>
    </location>
</feature>
<keyword evidence="4" id="KW-1185">Reference proteome</keyword>
<evidence type="ECO:0000256" key="2">
    <source>
        <dbReference type="SAM" id="SignalP"/>
    </source>
</evidence>
<dbReference type="PhylomeDB" id="A0A0G4GVC5"/>
<evidence type="ECO:0000313" key="3">
    <source>
        <dbReference type="EMBL" id="CEM34840.1"/>
    </source>
</evidence>
<dbReference type="InterPro" id="IPR040262">
    <property type="entry name" value="At4g38062-like"/>
</dbReference>
<keyword evidence="2" id="KW-0732">Signal</keyword>
<feature type="coiled-coil region" evidence="1">
    <location>
        <begin position="577"/>
        <end position="650"/>
    </location>
</feature>
<name>A0A0G4GVC5_VITBC</name>
<dbReference type="EMBL" id="CDMY01000834">
    <property type="protein sequence ID" value="CEM34840.1"/>
    <property type="molecule type" value="Genomic_DNA"/>
</dbReference>
<keyword evidence="1" id="KW-0175">Coiled coil</keyword>